<dbReference type="InterPro" id="IPR036872">
    <property type="entry name" value="CH_dom_sf"/>
</dbReference>
<feature type="domain" description="Calponin-homology (CH)" evidence="6">
    <location>
        <begin position="205"/>
        <end position="297"/>
    </location>
</feature>
<keyword evidence="2 3" id="KW-0040">ANK repeat</keyword>
<dbReference type="PANTHER" id="PTHR24171:SF8">
    <property type="entry name" value="BRCA1-ASSOCIATED RING DOMAIN PROTEIN 1"/>
    <property type="match status" value="1"/>
</dbReference>
<feature type="repeat" description="ANK" evidence="3">
    <location>
        <begin position="894"/>
        <end position="927"/>
    </location>
</feature>
<dbReference type="Pfam" id="PF12796">
    <property type="entry name" value="Ank_2"/>
    <property type="match status" value="3"/>
</dbReference>
<evidence type="ECO:0000259" key="6">
    <source>
        <dbReference type="Pfam" id="PF00307"/>
    </source>
</evidence>
<keyword evidence="4" id="KW-0175">Coiled coil</keyword>
<evidence type="ECO:0000256" key="3">
    <source>
        <dbReference type="PROSITE-ProRule" id="PRU00023"/>
    </source>
</evidence>
<feature type="repeat" description="ANK" evidence="3">
    <location>
        <begin position="556"/>
        <end position="588"/>
    </location>
</feature>
<feature type="region of interest" description="Disordered" evidence="5">
    <location>
        <begin position="163"/>
        <end position="195"/>
    </location>
</feature>
<dbReference type="Gene3D" id="1.10.418.10">
    <property type="entry name" value="Calponin-like domain"/>
    <property type="match status" value="2"/>
</dbReference>
<evidence type="ECO:0000256" key="2">
    <source>
        <dbReference type="ARBA" id="ARBA00023043"/>
    </source>
</evidence>
<dbReference type="Pfam" id="PF00307">
    <property type="entry name" value="CH"/>
    <property type="match status" value="1"/>
</dbReference>
<dbReference type="GO" id="GO:0031436">
    <property type="term" value="C:BRCA1-BARD1 complex"/>
    <property type="evidence" value="ECO:0007669"/>
    <property type="project" value="TreeGrafter"/>
</dbReference>
<feature type="coiled-coil region" evidence="4">
    <location>
        <begin position="346"/>
        <end position="373"/>
    </location>
</feature>
<accession>A0AAU9XGM1</accession>
<evidence type="ECO:0000256" key="5">
    <source>
        <dbReference type="SAM" id="MobiDB-lite"/>
    </source>
</evidence>
<evidence type="ECO:0000256" key="1">
    <source>
        <dbReference type="ARBA" id="ARBA00022737"/>
    </source>
</evidence>
<sequence length="1049" mass="118890">MSLRTRINGFTAWVNLRLSPTGHFMHNILTDLLKGYNMKVLLESLTGRPLEKLQSFDGLTQQQKTTRVEWIVKELKHANIIPKDTYVDSRMFAMRCADQVFDLLWCLVCHDIWFVWERSEFLQQAEGQMLTSKPFSWTPPPPPPKTPTLKTEKSMLSGFGSKSLIQTPITSPEVPSPSPTNTARSDDMVNRRHKSRNYPSPEYCILDMVNAHLKMNREGRKLTRGVLSLSDLTDSRVLCALVNSFVPETFTTEVLLNDRWTINLALRTANQMFKSSNPFDSQDLVEGDIMSVCCYFGFFFMSGYRYRQSRAVLKRLDELNVLKIGIKDEMEQFPSLITNVKNLKRKKELENLISVYDEEIQFLEQNYDIAKCNVWMRQVTEIQNKCRTIVAEKIVQRFDIVKVPRNTTINDLAVDMIINLSLTCGTGFYSSKVHETVWKGRKLVIRDKETGEFFDDFSGNADHKETVRQVLGLEEDQVAEISGDHEKYEIYFESSSRNKTLKAGSWFLYQIFPGTTLQCQRLLFKAAKTGELDTVQKLVAFFNADKDFIKSKEHGSGNTALHMACRHGHFDIVLYLLENGADIDMFNNHHNTPFFLATESLQKEICQLLIEWGADVMKRNKSSKTAFDLMRHYELKKFLEAKYKEWQELVPKLISGDIKKLTAVIDAHHRREKTMASLRSRCVSGSTLLHTASFFGAIPVIKTLLSEGVDVNTLDYKGATPLHRAKDAATVELLLEAGSNIDCEDHDGNTPLHVKCYGESGEPTDLECIEKMLMKEAPLNTRNNRDLMPIHCCAMQGRIDAIQALLFFDTEGIIRQNLEMEGEKTPPSLLHLSVANDFLDCAKWLAENKFEFKEKETDLLVHKILLEEVPCGDRVATVKFLLENGASVNPTYPGGNTALHLTAGLSNASDLLELLLSFDADVDAMNDDLCSPLFYAAQANNLYAASLLLNQGANVRTRNLQGLSAFDFISDFEEWIECGYFSEEIKARLKAYSLKHARDLVRAITKKVKNQPRLPTSQQLVGRSQPALSAIGGGHVPLMLPPIRKGATS</sequence>
<dbReference type="GO" id="GO:0004842">
    <property type="term" value="F:ubiquitin-protein transferase activity"/>
    <property type="evidence" value="ECO:0007669"/>
    <property type="project" value="TreeGrafter"/>
</dbReference>
<feature type="repeat" description="ANK" evidence="3">
    <location>
        <begin position="589"/>
        <end position="621"/>
    </location>
</feature>
<feature type="repeat" description="ANK" evidence="3">
    <location>
        <begin position="684"/>
        <end position="716"/>
    </location>
</feature>
<gene>
    <name evidence="7" type="ORF">PMEA_00022830</name>
</gene>
<evidence type="ECO:0000256" key="4">
    <source>
        <dbReference type="SAM" id="Coils"/>
    </source>
</evidence>
<dbReference type="InterPro" id="IPR001715">
    <property type="entry name" value="CH_dom"/>
</dbReference>
<dbReference type="EMBL" id="CALNXJ010000041">
    <property type="protein sequence ID" value="CAH3146101.1"/>
    <property type="molecule type" value="Genomic_DNA"/>
</dbReference>
<reference evidence="7 8" key="1">
    <citation type="submission" date="2022-05" db="EMBL/GenBank/DDBJ databases">
        <authorList>
            <consortium name="Genoscope - CEA"/>
            <person name="William W."/>
        </authorList>
    </citation>
    <scope>NUCLEOTIDE SEQUENCE [LARGE SCALE GENOMIC DNA]</scope>
</reference>
<protein>
    <recommendedName>
        <fullName evidence="6">Calponin-homology (CH) domain-containing protein</fullName>
    </recommendedName>
</protein>
<feature type="repeat" description="ANK" evidence="3">
    <location>
        <begin position="928"/>
        <end position="960"/>
    </location>
</feature>
<dbReference type="AlphaFoldDB" id="A0AAU9XGM1"/>
<dbReference type="PROSITE" id="PS50297">
    <property type="entry name" value="ANK_REP_REGION"/>
    <property type="match status" value="3"/>
</dbReference>
<dbReference type="InterPro" id="IPR002110">
    <property type="entry name" value="Ankyrin_rpt"/>
</dbReference>
<dbReference type="PRINTS" id="PR01415">
    <property type="entry name" value="ANKYRIN"/>
</dbReference>
<dbReference type="GO" id="GO:0085020">
    <property type="term" value="P:protein K6-linked ubiquitination"/>
    <property type="evidence" value="ECO:0007669"/>
    <property type="project" value="TreeGrafter"/>
</dbReference>
<organism evidence="7 8">
    <name type="scientific">Pocillopora meandrina</name>
    <dbReference type="NCBI Taxonomy" id="46732"/>
    <lineage>
        <taxon>Eukaryota</taxon>
        <taxon>Metazoa</taxon>
        <taxon>Cnidaria</taxon>
        <taxon>Anthozoa</taxon>
        <taxon>Hexacorallia</taxon>
        <taxon>Scleractinia</taxon>
        <taxon>Astrocoeniina</taxon>
        <taxon>Pocilloporidae</taxon>
        <taxon>Pocillopora</taxon>
    </lineage>
</organism>
<dbReference type="Proteomes" id="UP001159428">
    <property type="component" value="Unassembled WGS sequence"/>
</dbReference>
<keyword evidence="1" id="KW-0677">Repeat</keyword>
<evidence type="ECO:0000313" key="8">
    <source>
        <dbReference type="Proteomes" id="UP001159428"/>
    </source>
</evidence>
<dbReference type="PROSITE" id="PS50088">
    <property type="entry name" value="ANK_REPEAT"/>
    <property type="match status" value="5"/>
</dbReference>
<name>A0AAU9XGM1_9CNID</name>
<dbReference type="SUPFAM" id="SSF48403">
    <property type="entry name" value="Ankyrin repeat"/>
    <property type="match status" value="2"/>
</dbReference>
<dbReference type="SMART" id="SM00248">
    <property type="entry name" value="ANK"/>
    <property type="match status" value="9"/>
</dbReference>
<proteinExistence type="predicted"/>
<dbReference type="InterPro" id="IPR036770">
    <property type="entry name" value="Ankyrin_rpt-contain_sf"/>
</dbReference>
<evidence type="ECO:0000313" key="7">
    <source>
        <dbReference type="EMBL" id="CAH3146101.1"/>
    </source>
</evidence>
<dbReference type="GO" id="GO:0070531">
    <property type="term" value="C:BRCA1-A complex"/>
    <property type="evidence" value="ECO:0007669"/>
    <property type="project" value="TreeGrafter"/>
</dbReference>
<dbReference type="PANTHER" id="PTHR24171">
    <property type="entry name" value="ANKYRIN REPEAT DOMAIN-CONTAINING PROTEIN 39-RELATED"/>
    <property type="match status" value="1"/>
</dbReference>
<keyword evidence="8" id="KW-1185">Reference proteome</keyword>
<comment type="caution">
    <text evidence="7">The sequence shown here is derived from an EMBL/GenBank/DDBJ whole genome shotgun (WGS) entry which is preliminary data.</text>
</comment>
<dbReference type="Gene3D" id="1.25.40.20">
    <property type="entry name" value="Ankyrin repeat-containing domain"/>
    <property type="match status" value="3"/>
</dbReference>
<dbReference type="SUPFAM" id="SSF47576">
    <property type="entry name" value="Calponin-homology domain, CH-domain"/>
    <property type="match status" value="1"/>
</dbReference>